<evidence type="ECO:0000256" key="5">
    <source>
        <dbReference type="ARBA" id="ARBA00022643"/>
    </source>
</evidence>
<evidence type="ECO:0000256" key="3">
    <source>
        <dbReference type="ARBA" id="ARBA00011048"/>
    </source>
</evidence>
<dbReference type="InterPro" id="IPR023753">
    <property type="entry name" value="FAD/NAD-binding_dom"/>
</dbReference>
<dbReference type="PANTHER" id="PTHR42917">
    <property type="entry name" value="2,4-DIENOYL-COA REDUCTASE"/>
    <property type="match status" value="1"/>
</dbReference>
<gene>
    <name evidence="12" type="ORF">ACFFJP_10170</name>
</gene>
<dbReference type="InterPro" id="IPR051793">
    <property type="entry name" value="NADH:flavin_oxidoreductase"/>
</dbReference>
<feature type="domain" description="NADH:flavin oxidoreductase/NADH oxidase N-terminal" evidence="10">
    <location>
        <begin position="9"/>
        <end position="329"/>
    </location>
</feature>
<evidence type="ECO:0000259" key="11">
    <source>
        <dbReference type="Pfam" id="PF07992"/>
    </source>
</evidence>
<dbReference type="InterPro" id="IPR001155">
    <property type="entry name" value="OxRdtase_FMN_N"/>
</dbReference>
<keyword evidence="8" id="KW-0408">Iron</keyword>
<keyword evidence="5" id="KW-0288">FMN</keyword>
<dbReference type="Proteomes" id="UP001589813">
    <property type="component" value="Unassembled WGS sequence"/>
</dbReference>
<dbReference type="Gene3D" id="3.20.20.70">
    <property type="entry name" value="Aldolase class I"/>
    <property type="match status" value="1"/>
</dbReference>
<sequence>MSYPHLLSALDLGFTQLKNRVIMGSMHTGLEEEKQGFDKLAAFYAERAKGGVGLIITGGISPNFRGSLVPFGSQLSWFWQTGKHRLLTEAVHPYGAKICLQLLHAGRYGYHPLNQAPSAIQSPITPFKPAAMSSRQVRCTIKDFASSAALAQKAGYDGVEIMGSEGYLINQFICQRTNQRQDEWGGSFEKRCALALETIRAVRAKCGPDFIIIYRLSMLDLVEDGNSYDEVVQLAKAVQQAGATLINTGIGWHEARVPTIGTMVPRAAFRWITARIKQQVSIPVVATNRINTPEVGEDILAKGEADLICMARPFLADPEFVNKAAAGTPELINTCIACNQACLDHIFQKKRATCLVNPRACYETELNFHPAATAKKIAVVGAGPAGLAFSVYAAQRGHSVTLFDKDDRIGGQFNYAKQVPGKEEFHETLRYFAQMLKHHAVKLELGSLQTAESLAGGGFDEIVIASGIKPRALQIPGSDHKKVLSYLDVLRDHKTVGEKVAVIGAGGIGFDIAEYLTEPHSLTLQPEVWLKDWGIDADYQTRGALLPAEISPAPARKIYLLQRKTSKVGAGLGKTTGWIHRSSLKKKGVEMFAGVQYLRVDDAGLWIELDGQERCLDVDHVVICAGQESLRSLHDELTGKGVNSHLIGGAFVAAELDAKRAIRQGAELAAVI</sequence>
<dbReference type="CDD" id="cd02930">
    <property type="entry name" value="DCR_FMN"/>
    <property type="match status" value="1"/>
</dbReference>
<evidence type="ECO:0000256" key="6">
    <source>
        <dbReference type="ARBA" id="ARBA00022723"/>
    </source>
</evidence>
<dbReference type="SUPFAM" id="SSF51395">
    <property type="entry name" value="FMN-linked oxidoreductases"/>
    <property type="match status" value="1"/>
</dbReference>
<dbReference type="SUPFAM" id="SSF51905">
    <property type="entry name" value="FAD/NAD(P)-binding domain"/>
    <property type="match status" value="1"/>
</dbReference>
<evidence type="ECO:0000313" key="13">
    <source>
        <dbReference type="Proteomes" id="UP001589813"/>
    </source>
</evidence>
<dbReference type="EMBL" id="JBHLXP010000001">
    <property type="protein sequence ID" value="MFC0048654.1"/>
    <property type="molecule type" value="Genomic_DNA"/>
</dbReference>
<name>A0ABV6BE53_9GAMM</name>
<evidence type="ECO:0000256" key="7">
    <source>
        <dbReference type="ARBA" id="ARBA00023002"/>
    </source>
</evidence>
<dbReference type="Gene3D" id="3.40.50.720">
    <property type="entry name" value="NAD(P)-binding Rossmann-like Domain"/>
    <property type="match status" value="1"/>
</dbReference>
<dbReference type="Pfam" id="PF00724">
    <property type="entry name" value="Oxidored_FMN"/>
    <property type="match status" value="1"/>
</dbReference>
<organism evidence="12 13">
    <name type="scientific">Rheinheimera tilapiae</name>
    <dbReference type="NCBI Taxonomy" id="875043"/>
    <lineage>
        <taxon>Bacteria</taxon>
        <taxon>Pseudomonadati</taxon>
        <taxon>Pseudomonadota</taxon>
        <taxon>Gammaproteobacteria</taxon>
        <taxon>Chromatiales</taxon>
        <taxon>Chromatiaceae</taxon>
        <taxon>Rheinheimera</taxon>
    </lineage>
</organism>
<feature type="domain" description="FAD/NAD(P)-binding" evidence="11">
    <location>
        <begin position="376"/>
        <end position="631"/>
    </location>
</feature>
<dbReference type="PANTHER" id="PTHR42917:SF2">
    <property type="entry name" value="2,4-DIENOYL-COA REDUCTASE [(2E)-ENOYL-COA-PRODUCING]"/>
    <property type="match status" value="1"/>
</dbReference>
<evidence type="ECO:0000259" key="10">
    <source>
        <dbReference type="Pfam" id="PF00724"/>
    </source>
</evidence>
<proteinExistence type="inferred from homology"/>
<evidence type="ECO:0000256" key="1">
    <source>
        <dbReference type="ARBA" id="ARBA00001917"/>
    </source>
</evidence>
<evidence type="ECO:0000256" key="2">
    <source>
        <dbReference type="ARBA" id="ARBA00001966"/>
    </source>
</evidence>
<keyword evidence="4" id="KW-0285">Flavoprotein</keyword>
<protein>
    <submittedName>
        <fullName evidence="12">FAD-dependent oxidoreductase</fullName>
    </submittedName>
</protein>
<dbReference type="Pfam" id="PF07992">
    <property type="entry name" value="Pyr_redox_2"/>
    <property type="match status" value="1"/>
</dbReference>
<evidence type="ECO:0000256" key="4">
    <source>
        <dbReference type="ARBA" id="ARBA00022630"/>
    </source>
</evidence>
<evidence type="ECO:0000313" key="12">
    <source>
        <dbReference type="EMBL" id="MFC0048654.1"/>
    </source>
</evidence>
<accession>A0ABV6BE53</accession>
<keyword evidence="6" id="KW-0479">Metal-binding</keyword>
<comment type="similarity">
    <text evidence="3">In the N-terminal section; belongs to the NADH:flavin oxidoreductase/NADH oxidase family.</text>
</comment>
<evidence type="ECO:0000256" key="9">
    <source>
        <dbReference type="ARBA" id="ARBA00023014"/>
    </source>
</evidence>
<keyword evidence="9" id="KW-0411">Iron-sulfur</keyword>
<dbReference type="Gene3D" id="3.50.50.60">
    <property type="entry name" value="FAD/NAD(P)-binding domain"/>
    <property type="match status" value="1"/>
</dbReference>
<comment type="cofactor">
    <cofactor evidence="1">
        <name>FMN</name>
        <dbReference type="ChEBI" id="CHEBI:58210"/>
    </cofactor>
</comment>
<dbReference type="PRINTS" id="PR00469">
    <property type="entry name" value="PNDRDTASEII"/>
</dbReference>
<keyword evidence="13" id="KW-1185">Reference proteome</keyword>
<evidence type="ECO:0000256" key="8">
    <source>
        <dbReference type="ARBA" id="ARBA00023004"/>
    </source>
</evidence>
<dbReference type="InterPro" id="IPR013785">
    <property type="entry name" value="Aldolase_TIM"/>
</dbReference>
<comment type="caution">
    <text evidence="12">The sequence shown here is derived from an EMBL/GenBank/DDBJ whole genome shotgun (WGS) entry which is preliminary data.</text>
</comment>
<keyword evidence="7" id="KW-0560">Oxidoreductase</keyword>
<reference evidence="12 13" key="1">
    <citation type="submission" date="2024-09" db="EMBL/GenBank/DDBJ databases">
        <authorList>
            <person name="Sun Q."/>
            <person name="Mori K."/>
        </authorList>
    </citation>
    <scope>NUCLEOTIDE SEQUENCE [LARGE SCALE GENOMIC DNA]</scope>
    <source>
        <strain evidence="12 13">KCTC 23315</strain>
    </source>
</reference>
<dbReference type="InterPro" id="IPR036188">
    <property type="entry name" value="FAD/NAD-bd_sf"/>
</dbReference>
<comment type="cofactor">
    <cofactor evidence="2">
        <name>[4Fe-4S] cluster</name>
        <dbReference type="ChEBI" id="CHEBI:49883"/>
    </cofactor>
</comment>
<dbReference type="PRINTS" id="PR00368">
    <property type="entry name" value="FADPNR"/>
</dbReference>
<dbReference type="RefSeq" id="WP_377243039.1">
    <property type="nucleotide sequence ID" value="NZ_JBHLXP010000001.1"/>
</dbReference>